<protein>
    <submittedName>
        <fullName evidence="2">Uncharacterized protein</fullName>
    </submittedName>
</protein>
<accession>A0A371GEL0</accession>
<sequence>MPPQGNSPSLEDLMKQLATSNLEFQQNMNSSNIQLQQNMSATIQDLKTHLESVGSDNLPSQKIPNPREDASIVTLRSGRELPQITLQQESRPIDTDSEPDVDSHVPQQEKSAPLPFPTQMSATRKLETDEELLKMFQKIPKYVKFLKELCVHKRNKMKGGVELGGIVSALTRNEEFTKYQGLGIFSVPCTIDDRTFADTMLDLGASINVMPISIY</sequence>
<reference evidence="2" key="1">
    <citation type="submission" date="2018-05" db="EMBL/GenBank/DDBJ databases">
        <title>Draft genome of Mucuna pruriens seed.</title>
        <authorList>
            <person name="Nnadi N.E."/>
            <person name="Vos R."/>
            <person name="Hasami M.H."/>
            <person name="Devisetty U.K."/>
            <person name="Aguiy J.C."/>
        </authorList>
    </citation>
    <scope>NUCLEOTIDE SEQUENCE [LARGE SCALE GENOMIC DNA]</scope>
    <source>
        <strain evidence="2">JCA_2017</strain>
    </source>
</reference>
<name>A0A371GEL0_MUCPR</name>
<dbReference type="OrthoDB" id="1414696at2759"/>
<dbReference type="Proteomes" id="UP000257109">
    <property type="component" value="Unassembled WGS sequence"/>
</dbReference>
<dbReference type="AlphaFoldDB" id="A0A371GEL0"/>
<proteinExistence type="predicted"/>
<dbReference type="PANTHER" id="PTHR33067:SF9">
    <property type="entry name" value="RNA-DIRECTED DNA POLYMERASE"/>
    <property type="match status" value="1"/>
</dbReference>
<evidence type="ECO:0000313" key="2">
    <source>
        <dbReference type="EMBL" id="RDX88974.1"/>
    </source>
</evidence>
<feature type="region of interest" description="Disordered" evidence="1">
    <location>
        <begin position="77"/>
        <end position="116"/>
    </location>
</feature>
<dbReference type="PANTHER" id="PTHR33067">
    <property type="entry name" value="RNA-DIRECTED DNA POLYMERASE-RELATED"/>
    <property type="match status" value="1"/>
</dbReference>
<feature type="non-terminal residue" evidence="2">
    <location>
        <position position="1"/>
    </location>
</feature>
<dbReference type="EMBL" id="QJKJ01005797">
    <property type="protein sequence ID" value="RDX88974.1"/>
    <property type="molecule type" value="Genomic_DNA"/>
</dbReference>
<evidence type="ECO:0000313" key="3">
    <source>
        <dbReference type="Proteomes" id="UP000257109"/>
    </source>
</evidence>
<gene>
    <name evidence="2" type="ORF">CR513_29355</name>
</gene>
<evidence type="ECO:0000256" key="1">
    <source>
        <dbReference type="SAM" id="MobiDB-lite"/>
    </source>
</evidence>
<keyword evidence="3" id="KW-1185">Reference proteome</keyword>
<organism evidence="2 3">
    <name type="scientific">Mucuna pruriens</name>
    <name type="common">Velvet bean</name>
    <name type="synonym">Dolichos pruriens</name>
    <dbReference type="NCBI Taxonomy" id="157652"/>
    <lineage>
        <taxon>Eukaryota</taxon>
        <taxon>Viridiplantae</taxon>
        <taxon>Streptophyta</taxon>
        <taxon>Embryophyta</taxon>
        <taxon>Tracheophyta</taxon>
        <taxon>Spermatophyta</taxon>
        <taxon>Magnoliopsida</taxon>
        <taxon>eudicotyledons</taxon>
        <taxon>Gunneridae</taxon>
        <taxon>Pentapetalae</taxon>
        <taxon>rosids</taxon>
        <taxon>fabids</taxon>
        <taxon>Fabales</taxon>
        <taxon>Fabaceae</taxon>
        <taxon>Papilionoideae</taxon>
        <taxon>50 kb inversion clade</taxon>
        <taxon>NPAAA clade</taxon>
        <taxon>indigoferoid/millettioid clade</taxon>
        <taxon>Phaseoleae</taxon>
        <taxon>Mucuna</taxon>
    </lineage>
</organism>
<comment type="caution">
    <text evidence="2">The sequence shown here is derived from an EMBL/GenBank/DDBJ whole genome shotgun (WGS) entry which is preliminary data.</text>
</comment>